<dbReference type="Proteomes" id="UP000070121">
    <property type="component" value="Unassembled WGS sequence"/>
</dbReference>
<proteinExistence type="predicted"/>
<evidence type="ECO:0000259" key="2">
    <source>
        <dbReference type="Pfam" id="PF06985"/>
    </source>
</evidence>
<dbReference type="OrthoDB" id="4808755at2759"/>
<dbReference type="EMBL" id="JFFI01002103">
    <property type="protein sequence ID" value="KXH43400.1"/>
    <property type="molecule type" value="Genomic_DNA"/>
</dbReference>
<organism evidence="3 4">
    <name type="scientific">Colletotrichum salicis</name>
    <dbReference type="NCBI Taxonomy" id="1209931"/>
    <lineage>
        <taxon>Eukaryota</taxon>
        <taxon>Fungi</taxon>
        <taxon>Dikarya</taxon>
        <taxon>Ascomycota</taxon>
        <taxon>Pezizomycotina</taxon>
        <taxon>Sordariomycetes</taxon>
        <taxon>Hypocreomycetidae</taxon>
        <taxon>Glomerellales</taxon>
        <taxon>Glomerellaceae</taxon>
        <taxon>Colletotrichum</taxon>
        <taxon>Colletotrichum acutatum species complex</taxon>
    </lineage>
</organism>
<protein>
    <recommendedName>
        <fullName evidence="2">Heterokaryon incompatibility domain-containing protein</fullName>
    </recommendedName>
</protein>
<sequence length="463" mass="52284">MEQSESEPPESQTARSEPKPAPFTNFYTTENSEFYANFKYQQLDRKYEEIRLLNIDLTDGNNHRMDTVPVCIDGAQMNIFANLAKGIDNAASFWKKGSPKQPLRLWVDQICINQSDLPEKSHQVDFMREIYWNATHVHVSMPIERNLRPAFEWLTGLAAAGTTKGYEPSPTMLYESPPAEPDILQRFEDIINAEWPAEFWEYLNYGVIEGRELWERQHHQINLSCLLQHGRNTETSQPNDKFYAFVGLANLGNQVPIWYEPSHSIQAILIDVARAIVVHENAGLDILAQAGTAAYSRDLPEGKDSLPSWVPDWDKRENIERQKFVDALELPPTCSAGTSRGSKASLNFLKDRHGNERRVLDAAGTRVDILGSALDRGHNGFLPSKSFSSSDGQKVITTTRIAHFGDEVWVLDGMSWPVVLRRSSADDTTTLLAIAMVHENGRPHQIMFGDRTFASETGRVVIV</sequence>
<dbReference type="InterPro" id="IPR052895">
    <property type="entry name" value="HetReg/Transcr_Mod"/>
</dbReference>
<dbReference type="PANTHER" id="PTHR24148:SF64">
    <property type="entry name" value="HETEROKARYON INCOMPATIBILITY DOMAIN-CONTAINING PROTEIN"/>
    <property type="match status" value="1"/>
</dbReference>
<dbReference type="InterPro" id="IPR010730">
    <property type="entry name" value="HET"/>
</dbReference>
<evidence type="ECO:0000313" key="3">
    <source>
        <dbReference type="EMBL" id="KXH43400.1"/>
    </source>
</evidence>
<dbReference type="Pfam" id="PF06985">
    <property type="entry name" value="HET"/>
    <property type="match status" value="1"/>
</dbReference>
<reference evidence="3 4" key="1">
    <citation type="submission" date="2014-02" db="EMBL/GenBank/DDBJ databases">
        <title>The genome sequence of Colletotrichum salicis CBS 607.94.</title>
        <authorList>
            <person name="Baroncelli R."/>
            <person name="Thon M.R."/>
        </authorList>
    </citation>
    <scope>NUCLEOTIDE SEQUENCE [LARGE SCALE GENOMIC DNA]</scope>
    <source>
        <strain evidence="3 4">CBS 607.94</strain>
    </source>
</reference>
<dbReference type="STRING" id="1209931.A0A135T5H9"/>
<feature type="domain" description="Heterokaryon incompatibility" evidence="2">
    <location>
        <begin position="84"/>
        <end position="141"/>
    </location>
</feature>
<keyword evidence="4" id="KW-1185">Reference proteome</keyword>
<evidence type="ECO:0000256" key="1">
    <source>
        <dbReference type="SAM" id="MobiDB-lite"/>
    </source>
</evidence>
<feature type="region of interest" description="Disordered" evidence="1">
    <location>
        <begin position="1"/>
        <end position="23"/>
    </location>
</feature>
<accession>A0A135T5H9</accession>
<dbReference type="PANTHER" id="PTHR24148">
    <property type="entry name" value="ANKYRIN REPEAT DOMAIN-CONTAINING PROTEIN 39 HOMOLOG-RELATED"/>
    <property type="match status" value="1"/>
</dbReference>
<name>A0A135T5H9_9PEZI</name>
<comment type="caution">
    <text evidence="3">The sequence shown here is derived from an EMBL/GenBank/DDBJ whole genome shotgun (WGS) entry which is preliminary data.</text>
</comment>
<evidence type="ECO:0000313" key="4">
    <source>
        <dbReference type="Proteomes" id="UP000070121"/>
    </source>
</evidence>
<dbReference type="AlphaFoldDB" id="A0A135T5H9"/>
<gene>
    <name evidence="3" type="ORF">CSAL01_05192</name>
</gene>